<dbReference type="AlphaFoldDB" id="A0A1A9FMN2"/>
<proteinExistence type="inferred from homology"/>
<dbReference type="GO" id="GO:0044781">
    <property type="term" value="P:bacterial-type flagellum organization"/>
    <property type="evidence" value="ECO:0007669"/>
    <property type="project" value="UniProtKB-KW"/>
</dbReference>
<dbReference type="KEGG" id="ops:A8A54_11875"/>
<dbReference type="Proteomes" id="UP000526233">
    <property type="component" value="Unassembled WGS sequence"/>
</dbReference>
<dbReference type="NCBIfam" id="NF004670">
    <property type="entry name" value="PRK06009.1"/>
    <property type="match status" value="1"/>
</dbReference>
<comment type="function">
    <text evidence="4">Required for flagellar hook formation. May act as a scaffolding protein.</text>
</comment>
<dbReference type="EMBL" id="NNRM01000020">
    <property type="protein sequence ID" value="OYR26131.1"/>
    <property type="molecule type" value="Genomic_DNA"/>
</dbReference>
<evidence type="ECO:0000313" key="8">
    <source>
        <dbReference type="Proteomes" id="UP000216188"/>
    </source>
</evidence>
<gene>
    <name evidence="6" type="primary">flgD</name>
    <name evidence="7" type="ORF">CEV34_2377</name>
    <name evidence="6" type="ORF">EHE22_01290</name>
</gene>
<keyword evidence="3" id="KW-1005">Bacterial flagellum biogenesis</keyword>
<keyword evidence="7" id="KW-0966">Cell projection</keyword>
<comment type="similarity">
    <text evidence="1">Belongs to the FlgD family.</text>
</comment>
<evidence type="ECO:0000256" key="3">
    <source>
        <dbReference type="ARBA" id="ARBA00022795"/>
    </source>
</evidence>
<dbReference type="STRING" id="419475.A8A54_11875"/>
<evidence type="ECO:0000256" key="1">
    <source>
        <dbReference type="ARBA" id="ARBA00010577"/>
    </source>
</evidence>
<sequence>MTTTSTVGANNTTNNTANSSSSSSSAAAKASVDYNSFLKLLVTQMQNQDPTQPMDATQYVSQLATFSNVEQAVQMNSKLETLIANSSLSQAEGWIGRTLTSADGTVTGVVKSVTIQSSGMLAELEDGKTMLIGQGVKIS</sequence>
<feature type="region of interest" description="Disordered" evidence="5">
    <location>
        <begin position="1"/>
        <end position="24"/>
    </location>
</feature>
<accession>A0A1A9FMN2</accession>
<dbReference type="Proteomes" id="UP000216188">
    <property type="component" value="Unassembled WGS sequence"/>
</dbReference>
<dbReference type="RefSeq" id="WP_007877014.1">
    <property type="nucleotide sequence ID" value="NZ_CAXURC020000002.1"/>
</dbReference>
<protein>
    <recommendedName>
        <fullName evidence="2">Basal-body rod modification protein FlgD</fullName>
    </recommendedName>
</protein>
<keyword evidence="8" id="KW-1185">Reference proteome</keyword>
<name>A0A1A9FMN2_9HYPH</name>
<keyword evidence="7" id="KW-0282">Flagellum</keyword>
<dbReference type="OrthoDB" id="9785233at2"/>
<evidence type="ECO:0000313" key="9">
    <source>
        <dbReference type="Proteomes" id="UP000526233"/>
    </source>
</evidence>
<evidence type="ECO:0000313" key="6">
    <source>
        <dbReference type="EMBL" id="NNV19067.1"/>
    </source>
</evidence>
<reference evidence="6 9" key="2">
    <citation type="submission" date="2018-11" db="EMBL/GenBank/DDBJ databases">
        <title>Genome sequencing and analysis.</title>
        <authorList>
            <person name="Huang Y.-T."/>
        </authorList>
    </citation>
    <scope>NUCLEOTIDE SEQUENCE [LARGE SCALE GENOMIC DNA]</scope>
    <source>
        <strain evidence="6 9">SHIN</strain>
    </source>
</reference>
<dbReference type="Pfam" id="PF03963">
    <property type="entry name" value="FlgD"/>
    <property type="match status" value="1"/>
</dbReference>
<organism evidence="7 8">
    <name type="scientific">Brucella pseudogrignonensis</name>
    <dbReference type="NCBI Taxonomy" id="419475"/>
    <lineage>
        <taxon>Bacteria</taxon>
        <taxon>Pseudomonadati</taxon>
        <taxon>Pseudomonadota</taxon>
        <taxon>Alphaproteobacteria</taxon>
        <taxon>Hyphomicrobiales</taxon>
        <taxon>Brucellaceae</taxon>
        <taxon>Brucella/Ochrobactrum group</taxon>
        <taxon>Brucella</taxon>
    </lineage>
</organism>
<evidence type="ECO:0000313" key="7">
    <source>
        <dbReference type="EMBL" id="OYR26131.1"/>
    </source>
</evidence>
<evidence type="ECO:0000256" key="5">
    <source>
        <dbReference type="SAM" id="MobiDB-lite"/>
    </source>
</evidence>
<evidence type="ECO:0000256" key="4">
    <source>
        <dbReference type="ARBA" id="ARBA00024746"/>
    </source>
</evidence>
<keyword evidence="7" id="KW-0969">Cilium</keyword>
<dbReference type="InterPro" id="IPR005648">
    <property type="entry name" value="FlgD"/>
</dbReference>
<reference evidence="7 8" key="1">
    <citation type="submission" date="2017-07" db="EMBL/GenBank/DDBJ databases">
        <title>Phylogenetic study on the rhizospheric bacterium Ochrobactrum sp. A44.</title>
        <authorList>
            <person name="Krzyzanowska D.M."/>
            <person name="Ossowicki A."/>
            <person name="Rajewska M."/>
            <person name="Maciag T."/>
            <person name="Kaczynski Z."/>
            <person name="Czerwicka M."/>
            <person name="Jafra S."/>
        </authorList>
    </citation>
    <scope>NUCLEOTIDE SEQUENCE [LARGE SCALE GENOMIC DNA]</scope>
    <source>
        <strain evidence="7 8">CCUG 30717</strain>
    </source>
</reference>
<comment type="caution">
    <text evidence="7">The sequence shown here is derived from an EMBL/GenBank/DDBJ whole genome shotgun (WGS) entry which is preliminary data.</text>
</comment>
<dbReference type="EMBL" id="PKQI01000001">
    <property type="protein sequence ID" value="NNV19067.1"/>
    <property type="molecule type" value="Genomic_DNA"/>
</dbReference>
<dbReference type="GeneID" id="93110302"/>
<evidence type="ECO:0000256" key="2">
    <source>
        <dbReference type="ARBA" id="ARBA00016013"/>
    </source>
</evidence>